<organism evidence="10 11">
    <name type="scientific">Candidatus Dojkabacteria bacterium</name>
    <dbReference type="NCBI Taxonomy" id="2099670"/>
    <lineage>
        <taxon>Bacteria</taxon>
        <taxon>Candidatus Dojkabacteria</taxon>
    </lineage>
</organism>
<dbReference type="InterPro" id="IPR005835">
    <property type="entry name" value="NTP_transferase_dom"/>
</dbReference>
<comment type="similarity">
    <text evidence="2">Belongs to the glucose-1-phosphate thymidylyltransferase family.</text>
</comment>
<dbReference type="InterPro" id="IPR029044">
    <property type="entry name" value="Nucleotide-diphossugar_trans"/>
</dbReference>
<comment type="caution">
    <text evidence="10">The sequence shown here is derived from an EMBL/GenBank/DDBJ whole genome shotgun (WGS) entry which is preliminary data.</text>
</comment>
<keyword evidence="7" id="KW-0460">Magnesium</keyword>
<evidence type="ECO:0000256" key="3">
    <source>
        <dbReference type="ARBA" id="ARBA00012461"/>
    </source>
</evidence>
<reference evidence="10" key="2">
    <citation type="journal article" date="2021" name="Microbiome">
        <title>Successional dynamics and alternative stable states in a saline activated sludge microbial community over 9 years.</title>
        <authorList>
            <person name="Wang Y."/>
            <person name="Ye J."/>
            <person name="Ju F."/>
            <person name="Liu L."/>
            <person name="Boyd J.A."/>
            <person name="Deng Y."/>
            <person name="Parks D.H."/>
            <person name="Jiang X."/>
            <person name="Yin X."/>
            <person name="Woodcroft B.J."/>
            <person name="Tyson G.W."/>
            <person name="Hugenholtz P."/>
            <person name="Polz M.F."/>
            <person name="Zhang T."/>
        </authorList>
    </citation>
    <scope>NUCLEOTIDE SEQUENCE</scope>
    <source>
        <strain evidence="10">HKST-UBA11</strain>
    </source>
</reference>
<protein>
    <recommendedName>
        <fullName evidence="3">glucose-1-phosphate thymidylyltransferase</fullName>
        <ecNumber evidence="3">2.7.7.24</ecNumber>
    </recommendedName>
</protein>
<dbReference type="SUPFAM" id="SSF53448">
    <property type="entry name" value="Nucleotide-diphospho-sugar transferases"/>
    <property type="match status" value="1"/>
</dbReference>
<evidence type="ECO:0000256" key="4">
    <source>
        <dbReference type="ARBA" id="ARBA00022679"/>
    </source>
</evidence>
<dbReference type="EC" id="2.7.7.24" evidence="3"/>
<evidence type="ECO:0000256" key="2">
    <source>
        <dbReference type="ARBA" id="ARBA00010480"/>
    </source>
</evidence>
<keyword evidence="5" id="KW-0548">Nucleotidyltransferase</keyword>
<comment type="catalytic activity">
    <reaction evidence="8">
        <text>dTTP + alpha-D-glucose 1-phosphate + H(+) = dTDP-alpha-D-glucose + diphosphate</text>
        <dbReference type="Rhea" id="RHEA:15225"/>
        <dbReference type="ChEBI" id="CHEBI:15378"/>
        <dbReference type="ChEBI" id="CHEBI:33019"/>
        <dbReference type="ChEBI" id="CHEBI:37568"/>
        <dbReference type="ChEBI" id="CHEBI:57477"/>
        <dbReference type="ChEBI" id="CHEBI:58601"/>
        <dbReference type="EC" id="2.7.7.24"/>
    </reaction>
</comment>
<evidence type="ECO:0000256" key="5">
    <source>
        <dbReference type="ARBA" id="ARBA00022695"/>
    </source>
</evidence>
<proteinExistence type="inferred from homology"/>
<dbReference type="AlphaFoldDB" id="A0A955L8L6"/>
<keyword evidence="6" id="KW-0479">Metal-binding</keyword>
<gene>
    <name evidence="10" type="ORF">KC717_03225</name>
</gene>
<keyword evidence="4 10" id="KW-0808">Transferase</keyword>
<feature type="domain" description="Nucleotidyl transferase" evidence="9">
    <location>
        <begin position="2"/>
        <end position="229"/>
    </location>
</feature>
<dbReference type="Gene3D" id="3.90.550.10">
    <property type="entry name" value="Spore Coat Polysaccharide Biosynthesis Protein SpsA, Chain A"/>
    <property type="match status" value="1"/>
</dbReference>
<evidence type="ECO:0000256" key="1">
    <source>
        <dbReference type="ARBA" id="ARBA00001946"/>
    </source>
</evidence>
<dbReference type="PANTHER" id="PTHR43532">
    <property type="entry name" value="GLUCOSE-1-PHOSPHATE THYMIDYLYLTRANSFERASE"/>
    <property type="match status" value="1"/>
</dbReference>
<evidence type="ECO:0000256" key="6">
    <source>
        <dbReference type="ARBA" id="ARBA00022723"/>
    </source>
</evidence>
<sequence>MKGVILAGGTGSRLQPLTLVTNKQLLPVYNKPLIYYPFNLLVKAGINDIMIITSPSHAGHYVRLFESGKKFGVRVTYGIQESPDGLAHGLSLAEDFADDEPVALVLGDNIFEDDVTSHIKNFSGSGAVDFFVEVDDPRQLGCPVFDANGTLIKIEEKPKQPKSEYGQTGLYIFDNTCFSKIKTQKPSDRGELEITDLLNTYLTNGTLNYEILTGQWFDTGTFDNLYNATVWAKELQESNPNYFVI</sequence>
<reference evidence="10" key="1">
    <citation type="submission" date="2020-04" db="EMBL/GenBank/DDBJ databases">
        <authorList>
            <person name="Zhang T."/>
        </authorList>
    </citation>
    <scope>NUCLEOTIDE SEQUENCE</scope>
    <source>
        <strain evidence="10">HKST-UBA11</strain>
    </source>
</reference>
<dbReference type="Proteomes" id="UP000754563">
    <property type="component" value="Unassembled WGS sequence"/>
</dbReference>
<evidence type="ECO:0000313" key="11">
    <source>
        <dbReference type="Proteomes" id="UP000754563"/>
    </source>
</evidence>
<dbReference type="GO" id="GO:0008879">
    <property type="term" value="F:glucose-1-phosphate thymidylyltransferase activity"/>
    <property type="evidence" value="ECO:0007669"/>
    <property type="project" value="UniProtKB-EC"/>
</dbReference>
<dbReference type="Pfam" id="PF00483">
    <property type="entry name" value="NTP_transferase"/>
    <property type="match status" value="1"/>
</dbReference>
<evidence type="ECO:0000256" key="8">
    <source>
        <dbReference type="ARBA" id="ARBA00049336"/>
    </source>
</evidence>
<evidence type="ECO:0000313" key="10">
    <source>
        <dbReference type="EMBL" id="MCA9385634.1"/>
    </source>
</evidence>
<name>A0A955L8L6_9BACT</name>
<dbReference type="InterPro" id="IPR005907">
    <property type="entry name" value="G1P_thy_trans_s"/>
</dbReference>
<dbReference type="EMBL" id="JAGQLH010000032">
    <property type="protein sequence ID" value="MCA9385634.1"/>
    <property type="molecule type" value="Genomic_DNA"/>
</dbReference>
<dbReference type="PANTHER" id="PTHR43532:SF1">
    <property type="entry name" value="GLUCOSE-1-PHOSPHATE THYMIDYLYLTRANSFERASE 1"/>
    <property type="match status" value="1"/>
</dbReference>
<dbReference type="GO" id="GO:0046872">
    <property type="term" value="F:metal ion binding"/>
    <property type="evidence" value="ECO:0007669"/>
    <property type="project" value="UniProtKB-KW"/>
</dbReference>
<accession>A0A955L8L6</accession>
<evidence type="ECO:0000256" key="7">
    <source>
        <dbReference type="ARBA" id="ARBA00022842"/>
    </source>
</evidence>
<evidence type="ECO:0000259" key="9">
    <source>
        <dbReference type="Pfam" id="PF00483"/>
    </source>
</evidence>
<comment type="cofactor">
    <cofactor evidence="1">
        <name>Mg(2+)</name>
        <dbReference type="ChEBI" id="CHEBI:18420"/>
    </cofactor>
</comment>